<feature type="transmembrane region" description="Helical" evidence="8">
    <location>
        <begin position="373"/>
        <end position="394"/>
    </location>
</feature>
<dbReference type="AlphaFoldDB" id="A0A517TB47"/>
<gene>
    <name evidence="10" type="primary">gspF_2</name>
    <name evidence="10" type="ORF">V22_28550</name>
</gene>
<name>A0A517TB47_9PLAN</name>
<keyword evidence="5 8" id="KW-0812">Transmembrane</keyword>
<dbReference type="InterPro" id="IPR003004">
    <property type="entry name" value="GspF/PilC"/>
</dbReference>
<evidence type="ECO:0000256" key="5">
    <source>
        <dbReference type="ARBA" id="ARBA00022692"/>
    </source>
</evidence>
<keyword evidence="7 8" id="KW-0472">Membrane</keyword>
<evidence type="ECO:0000256" key="1">
    <source>
        <dbReference type="ARBA" id="ARBA00004429"/>
    </source>
</evidence>
<comment type="similarity">
    <text evidence="2">Belongs to the GSP F family.</text>
</comment>
<dbReference type="Gene3D" id="1.20.81.30">
    <property type="entry name" value="Type II secretion system (T2SS), domain F"/>
    <property type="match status" value="2"/>
</dbReference>
<keyword evidence="11" id="KW-1185">Reference proteome</keyword>
<evidence type="ECO:0000256" key="4">
    <source>
        <dbReference type="ARBA" id="ARBA00022519"/>
    </source>
</evidence>
<dbReference type="PRINTS" id="PR00812">
    <property type="entry name" value="BCTERIALGSPF"/>
</dbReference>
<dbReference type="InterPro" id="IPR018076">
    <property type="entry name" value="T2SS_GspF_dom"/>
</dbReference>
<evidence type="ECO:0000313" key="11">
    <source>
        <dbReference type="Proteomes" id="UP000319976"/>
    </source>
</evidence>
<keyword evidence="6 8" id="KW-1133">Transmembrane helix</keyword>
<evidence type="ECO:0000259" key="9">
    <source>
        <dbReference type="Pfam" id="PF00482"/>
    </source>
</evidence>
<dbReference type="KEGG" id="chya:V22_28550"/>
<dbReference type="GO" id="GO:0005886">
    <property type="term" value="C:plasma membrane"/>
    <property type="evidence" value="ECO:0007669"/>
    <property type="project" value="UniProtKB-SubCell"/>
</dbReference>
<dbReference type="Pfam" id="PF00482">
    <property type="entry name" value="T2SSF"/>
    <property type="match status" value="2"/>
</dbReference>
<dbReference type="OrthoDB" id="9805682at2"/>
<evidence type="ECO:0000256" key="6">
    <source>
        <dbReference type="ARBA" id="ARBA00022989"/>
    </source>
</evidence>
<dbReference type="Proteomes" id="UP000319976">
    <property type="component" value="Chromosome"/>
</dbReference>
<feature type="transmembrane region" description="Helical" evidence="8">
    <location>
        <begin position="220"/>
        <end position="238"/>
    </location>
</feature>
<dbReference type="InterPro" id="IPR042094">
    <property type="entry name" value="T2SS_GspF_sf"/>
</dbReference>
<keyword evidence="3" id="KW-1003">Cell membrane</keyword>
<evidence type="ECO:0000313" key="10">
    <source>
        <dbReference type="EMBL" id="QDT65598.1"/>
    </source>
</evidence>
<proteinExistence type="inferred from homology"/>
<accession>A0A517TB47</accession>
<dbReference type="PANTHER" id="PTHR30012">
    <property type="entry name" value="GENERAL SECRETION PATHWAY PROTEIN"/>
    <property type="match status" value="1"/>
</dbReference>
<dbReference type="FunFam" id="1.20.81.30:FF:000001">
    <property type="entry name" value="Type II secretion system protein F"/>
    <property type="match status" value="2"/>
</dbReference>
<protein>
    <submittedName>
        <fullName evidence="10">Type II secretion system protein F</fullName>
    </submittedName>
</protein>
<feature type="domain" description="Type II secretion system protein GspF" evidence="9">
    <location>
        <begin position="271"/>
        <end position="392"/>
    </location>
</feature>
<feature type="domain" description="Type II secretion system protein GspF" evidence="9">
    <location>
        <begin position="69"/>
        <end position="190"/>
    </location>
</feature>
<evidence type="ECO:0000256" key="3">
    <source>
        <dbReference type="ARBA" id="ARBA00022475"/>
    </source>
</evidence>
<sequence>MQFHYQTRDVTGHVLNGDVFAGDERQAIAKLRGMGLTLISIEQAEASSFLNWKPFERRVSKSEIVYLTGQLAIMLDSGVPLATALNGLSEQSPNPKLCEIISDIASAVEGGDNFSTALARHPKQFDRTYVNLMRASEASGTMPLMLERLAEMTRAEMETRQKVVGALMYPAAMLFACIASSVFLLTYVFPKLKPMFASRSLDLPTPTLVVMTISDSLIDYWYLYSAGAALAIGLVIFGKRQQWGRRMLDACVVRLPVVGSMLRKVSISRSLRTLATTVNADVPMLDALKLSGRVSNNIWYEEAWTSVADEVMSGRQIHQALDGNSLFPATLLQMIAAGESTGKLGPVLNKVSDYYDREVHQSIKTTTSMIEPLMVLIMGALIGTIALAMLLPIFKLSGHVG</sequence>
<comment type="subcellular location">
    <subcellularLocation>
        <location evidence="1">Cell inner membrane</location>
        <topology evidence="1">Multi-pass membrane protein</topology>
    </subcellularLocation>
</comment>
<evidence type="ECO:0000256" key="7">
    <source>
        <dbReference type="ARBA" id="ARBA00023136"/>
    </source>
</evidence>
<dbReference type="RefSeq" id="WP_145263790.1">
    <property type="nucleotide sequence ID" value="NZ_CP036316.1"/>
</dbReference>
<feature type="transmembrane region" description="Helical" evidence="8">
    <location>
        <begin position="167"/>
        <end position="189"/>
    </location>
</feature>
<evidence type="ECO:0000256" key="2">
    <source>
        <dbReference type="ARBA" id="ARBA00005745"/>
    </source>
</evidence>
<reference evidence="10 11" key="1">
    <citation type="submission" date="2019-02" db="EMBL/GenBank/DDBJ databases">
        <title>Deep-cultivation of Planctomycetes and their phenomic and genomic characterization uncovers novel biology.</title>
        <authorList>
            <person name="Wiegand S."/>
            <person name="Jogler M."/>
            <person name="Boedeker C."/>
            <person name="Pinto D."/>
            <person name="Vollmers J."/>
            <person name="Rivas-Marin E."/>
            <person name="Kohn T."/>
            <person name="Peeters S.H."/>
            <person name="Heuer A."/>
            <person name="Rast P."/>
            <person name="Oberbeckmann S."/>
            <person name="Bunk B."/>
            <person name="Jeske O."/>
            <person name="Meyerdierks A."/>
            <person name="Storesund J.E."/>
            <person name="Kallscheuer N."/>
            <person name="Luecker S."/>
            <person name="Lage O.M."/>
            <person name="Pohl T."/>
            <person name="Merkel B.J."/>
            <person name="Hornburger P."/>
            <person name="Mueller R.-W."/>
            <person name="Bruemmer F."/>
            <person name="Labrenz M."/>
            <person name="Spormann A.M."/>
            <person name="Op den Camp H."/>
            <person name="Overmann J."/>
            <person name="Amann R."/>
            <person name="Jetten M.S.M."/>
            <person name="Mascher T."/>
            <person name="Medema M.H."/>
            <person name="Devos D.P."/>
            <person name="Kaster A.-K."/>
            <person name="Ovreas L."/>
            <person name="Rohde M."/>
            <person name="Galperin M.Y."/>
            <person name="Jogler C."/>
        </authorList>
    </citation>
    <scope>NUCLEOTIDE SEQUENCE [LARGE SCALE GENOMIC DNA]</scope>
    <source>
        <strain evidence="10 11">V22</strain>
    </source>
</reference>
<dbReference type="PANTHER" id="PTHR30012:SF0">
    <property type="entry name" value="TYPE II SECRETION SYSTEM PROTEIN F-RELATED"/>
    <property type="match status" value="1"/>
</dbReference>
<keyword evidence="4" id="KW-0997">Cell inner membrane</keyword>
<evidence type="ECO:0000256" key="8">
    <source>
        <dbReference type="SAM" id="Phobius"/>
    </source>
</evidence>
<organism evidence="10 11">
    <name type="scientific">Calycomorphotria hydatis</name>
    <dbReference type="NCBI Taxonomy" id="2528027"/>
    <lineage>
        <taxon>Bacteria</taxon>
        <taxon>Pseudomonadati</taxon>
        <taxon>Planctomycetota</taxon>
        <taxon>Planctomycetia</taxon>
        <taxon>Planctomycetales</taxon>
        <taxon>Planctomycetaceae</taxon>
        <taxon>Calycomorphotria</taxon>
    </lineage>
</organism>
<dbReference type="EMBL" id="CP036316">
    <property type="protein sequence ID" value="QDT65598.1"/>
    <property type="molecule type" value="Genomic_DNA"/>
</dbReference>